<accession>A0A560F1V1</accession>
<evidence type="ECO:0000313" key="2">
    <source>
        <dbReference type="EMBL" id="TWB15598.1"/>
    </source>
</evidence>
<dbReference type="RefSeq" id="WP_145620196.1">
    <property type="nucleotide sequence ID" value="NZ_VITO01000029.1"/>
</dbReference>
<dbReference type="EMBL" id="VITO01000029">
    <property type="protein sequence ID" value="TWB15598.1"/>
    <property type="molecule type" value="Genomic_DNA"/>
</dbReference>
<evidence type="ECO:0000256" key="1">
    <source>
        <dbReference type="SAM" id="MobiDB-lite"/>
    </source>
</evidence>
<dbReference type="Proteomes" id="UP000316545">
    <property type="component" value="Unassembled WGS sequence"/>
</dbReference>
<sequence length="70" mass="7066">MTTDQPAVLATARDAATYYLSGDGYSLTPPDGAPEAAEAPANAVRAPDPDPTPTETPPPADAPAPDSTEE</sequence>
<proteinExistence type="predicted"/>
<feature type="compositionally biased region" description="Low complexity" evidence="1">
    <location>
        <begin position="29"/>
        <end position="46"/>
    </location>
</feature>
<name>A0A560F1V1_9PROT</name>
<dbReference type="AlphaFoldDB" id="A0A560F1V1"/>
<organism evidence="2 3">
    <name type="scientific">Nitrospirillum amazonense</name>
    <dbReference type="NCBI Taxonomy" id="28077"/>
    <lineage>
        <taxon>Bacteria</taxon>
        <taxon>Pseudomonadati</taxon>
        <taxon>Pseudomonadota</taxon>
        <taxon>Alphaproteobacteria</taxon>
        <taxon>Rhodospirillales</taxon>
        <taxon>Azospirillaceae</taxon>
        <taxon>Nitrospirillum</taxon>
    </lineage>
</organism>
<reference evidence="2 3" key="1">
    <citation type="submission" date="2019-06" db="EMBL/GenBank/DDBJ databases">
        <title>Genomic Encyclopedia of Type Strains, Phase IV (KMG-V): Genome sequencing to study the core and pangenomes of soil and plant-associated prokaryotes.</title>
        <authorList>
            <person name="Whitman W."/>
        </authorList>
    </citation>
    <scope>NUCLEOTIDE SEQUENCE [LARGE SCALE GENOMIC DNA]</scope>
    <source>
        <strain evidence="2 3">BR 11865</strain>
    </source>
</reference>
<feature type="compositionally biased region" description="Pro residues" evidence="1">
    <location>
        <begin position="49"/>
        <end position="62"/>
    </location>
</feature>
<feature type="region of interest" description="Disordered" evidence="1">
    <location>
        <begin position="21"/>
        <end position="70"/>
    </location>
</feature>
<evidence type="ECO:0000313" key="3">
    <source>
        <dbReference type="Proteomes" id="UP000316545"/>
    </source>
</evidence>
<comment type="caution">
    <text evidence="2">The sequence shown here is derived from an EMBL/GenBank/DDBJ whole genome shotgun (WGS) entry which is preliminary data.</text>
</comment>
<gene>
    <name evidence="2" type="ORF">FBZ88_12951</name>
</gene>
<keyword evidence="3" id="KW-1185">Reference proteome</keyword>
<protein>
    <submittedName>
        <fullName evidence="2">Uncharacterized protein</fullName>
    </submittedName>
</protein>